<proteinExistence type="predicted"/>
<accession>A0ABV9GLZ3</accession>
<keyword evidence="2" id="KW-0378">Hydrolase</keyword>
<dbReference type="GO" id="GO:0016787">
    <property type="term" value="F:hydrolase activity"/>
    <property type="evidence" value="ECO:0007669"/>
    <property type="project" value="UniProtKB-KW"/>
</dbReference>
<comment type="caution">
    <text evidence="2">The sequence shown here is derived from an EMBL/GenBank/DDBJ whole genome shotgun (WGS) entry which is preliminary data.</text>
</comment>
<organism evidence="2 3">
    <name type="scientific">Camelliibacillus cellulosilyticus</name>
    <dbReference type="NCBI Taxonomy" id="2174486"/>
    <lineage>
        <taxon>Bacteria</taxon>
        <taxon>Bacillati</taxon>
        <taxon>Bacillota</taxon>
        <taxon>Bacilli</taxon>
        <taxon>Bacillales</taxon>
        <taxon>Sporolactobacillaceae</taxon>
        <taxon>Camelliibacillus</taxon>
    </lineage>
</organism>
<evidence type="ECO:0000256" key="1">
    <source>
        <dbReference type="SAM" id="Coils"/>
    </source>
</evidence>
<gene>
    <name evidence="2" type="ORF">ACFO4N_06200</name>
</gene>
<dbReference type="Proteomes" id="UP001596022">
    <property type="component" value="Unassembled WGS sequence"/>
</dbReference>
<feature type="coiled-coil region" evidence="1">
    <location>
        <begin position="21"/>
        <end position="48"/>
    </location>
</feature>
<sequence>MDKRHYYINVGSGEILTDKTIAGWELEIEATESEVEALQRLFEQTDGQSWSTFWNAHIPFKKYDEGPNVAFDNRLKEVYQKIYELGTPETKDHIRKMDIL</sequence>
<protein>
    <submittedName>
        <fullName evidence="2">Hydrolase</fullName>
    </submittedName>
</protein>
<dbReference type="RefSeq" id="WP_376845317.1">
    <property type="nucleotide sequence ID" value="NZ_JBHSFW010000001.1"/>
</dbReference>
<keyword evidence="3" id="KW-1185">Reference proteome</keyword>
<evidence type="ECO:0000313" key="3">
    <source>
        <dbReference type="Proteomes" id="UP001596022"/>
    </source>
</evidence>
<reference evidence="3" key="1">
    <citation type="journal article" date="2019" name="Int. J. Syst. Evol. Microbiol.">
        <title>The Global Catalogue of Microorganisms (GCM) 10K type strain sequencing project: providing services to taxonomists for standard genome sequencing and annotation.</title>
        <authorList>
            <consortium name="The Broad Institute Genomics Platform"/>
            <consortium name="The Broad Institute Genome Sequencing Center for Infectious Disease"/>
            <person name="Wu L."/>
            <person name="Ma J."/>
        </authorList>
    </citation>
    <scope>NUCLEOTIDE SEQUENCE [LARGE SCALE GENOMIC DNA]</scope>
    <source>
        <strain evidence="3">CGMCC 1.16306</strain>
    </source>
</reference>
<evidence type="ECO:0000313" key="2">
    <source>
        <dbReference type="EMBL" id="MFC4618321.1"/>
    </source>
</evidence>
<keyword evidence="1" id="KW-0175">Coiled coil</keyword>
<name>A0ABV9GLZ3_9BACL</name>
<dbReference type="EMBL" id="JBHSFW010000001">
    <property type="protein sequence ID" value="MFC4618321.1"/>
    <property type="molecule type" value="Genomic_DNA"/>
</dbReference>